<comment type="caution">
    <text evidence="3">The sequence shown here is derived from an EMBL/GenBank/DDBJ whole genome shotgun (WGS) entry which is preliminary data.</text>
</comment>
<dbReference type="AlphaFoldDB" id="A0A1U7MXG2"/>
<evidence type="ECO:0000313" key="3">
    <source>
        <dbReference type="EMBL" id="OLT58331.1"/>
    </source>
</evidence>
<dbReference type="PRINTS" id="PR00080">
    <property type="entry name" value="SDRFAMILY"/>
</dbReference>
<evidence type="ECO:0000256" key="1">
    <source>
        <dbReference type="ARBA" id="ARBA00006484"/>
    </source>
</evidence>
<dbReference type="Proteomes" id="UP000186657">
    <property type="component" value="Unassembled WGS sequence"/>
</dbReference>
<protein>
    <submittedName>
        <fullName evidence="3">Sugar dehydrogenase</fullName>
    </submittedName>
</protein>
<dbReference type="GO" id="GO:0016616">
    <property type="term" value="F:oxidoreductase activity, acting on the CH-OH group of donors, NAD or NADP as acceptor"/>
    <property type="evidence" value="ECO:0007669"/>
    <property type="project" value="TreeGrafter"/>
</dbReference>
<dbReference type="RefSeq" id="WP_075896708.1">
    <property type="nucleotide sequence ID" value="NZ_MKZS01000001.1"/>
</dbReference>
<evidence type="ECO:0000256" key="2">
    <source>
        <dbReference type="ARBA" id="ARBA00023002"/>
    </source>
</evidence>
<dbReference type="PRINTS" id="PR00081">
    <property type="entry name" value="GDHRDH"/>
</dbReference>
<dbReference type="PANTHER" id="PTHR42760">
    <property type="entry name" value="SHORT-CHAIN DEHYDROGENASES/REDUCTASES FAMILY MEMBER"/>
    <property type="match status" value="1"/>
</dbReference>
<dbReference type="CDD" id="cd05233">
    <property type="entry name" value="SDR_c"/>
    <property type="match status" value="1"/>
</dbReference>
<keyword evidence="2" id="KW-0560">Oxidoreductase</keyword>
<comment type="similarity">
    <text evidence="1">Belongs to the short-chain dehydrogenases/reductases (SDR) family.</text>
</comment>
<dbReference type="FunFam" id="3.40.50.720:FF:000084">
    <property type="entry name" value="Short-chain dehydrogenase reductase"/>
    <property type="match status" value="1"/>
</dbReference>
<proteinExistence type="inferred from homology"/>
<dbReference type="GO" id="GO:0048038">
    <property type="term" value="F:quinone binding"/>
    <property type="evidence" value="ECO:0007669"/>
    <property type="project" value="TreeGrafter"/>
</dbReference>
<dbReference type="InterPro" id="IPR002347">
    <property type="entry name" value="SDR_fam"/>
</dbReference>
<dbReference type="PANTHER" id="PTHR42760:SF133">
    <property type="entry name" value="3-OXOACYL-[ACYL-CARRIER-PROTEIN] REDUCTASE"/>
    <property type="match status" value="1"/>
</dbReference>
<dbReference type="EMBL" id="MKZS01000001">
    <property type="protein sequence ID" value="OLT58331.1"/>
    <property type="molecule type" value="Genomic_DNA"/>
</dbReference>
<evidence type="ECO:0000313" key="4">
    <source>
        <dbReference type="Proteomes" id="UP000186657"/>
    </source>
</evidence>
<dbReference type="Gene3D" id="3.40.50.720">
    <property type="entry name" value="NAD(P)-binding Rossmann-like Domain"/>
    <property type="match status" value="1"/>
</dbReference>
<keyword evidence="4" id="KW-1185">Reference proteome</keyword>
<dbReference type="SUPFAM" id="SSF51735">
    <property type="entry name" value="NAD(P)-binding Rossmann-fold domains"/>
    <property type="match status" value="1"/>
</dbReference>
<dbReference type="Pfam" id="PF13561">
    <property type="entry name" value="adh_short_C2"/>
    <property type="match status" value="1"/>
</dbReference>
<dbReference type="GO" id="GO:0006633">
    <property type="term" value="P:fatty acid biosynthetic process"/>
    <property type="evidence" value="ECO:0007669"/>
    <property type="project" value="TreeGrafter"/>
</dbReference>
<organism evidence="3 4">
    <name type="scientific">Moorena bouillonii PNG</name>
    <dbReference type="NCBI Taxonomy" id="568701"/>
    <lineage>
        <taxon>Bacteria</taxon>
        <taxon>Bacillati</taxon>
        <taxon>Cyanobacteriota</taxon>
        <taxon>Cyanophyceae</taxon>
        <taxon>Coleofasciculales</taxon>
        <taxon>Coleofasciculaceae</taxon>
        <taxon>Moorena</taxon>
    </lineage>
</organism>
<name>A0A1U7MXG2_9CYAN</name>
<accession>A0A1U7MXG2</accession>
<gene>
    <name evidence="3" type="ORF">BJP37_04005</name>
</gene>
<reference evidence="3 4" key="1">
    <citation type="submission" date="2016-10" db="EMBL/GenBank/DDBJ databases">
        <title>Comparative genomics uncovers the prolific and rare metabolic potential of the cyanobacterial genus Moorea.</title>
        <authorList>
            <person name="Leao T."/>
            <person name="Castelao G."/>
            <person name="Korobeynikov A."/>
            <person name="Monroe E.A."/>
            <person name="Podell S."/>
            <person name="Glukhov E."/>
            <person name="Allen E."/>
            <person name="Gerwick W.H."/>
            <person name="Gerwick L."/>
        </authorList>
    </citation>
    <scope>NUCLEOTIDE SEQUENCE [LARGE SCALE GENOMIC DNA]</scope>
    <source>
        <strain evidence="3 4">PNG5-198</strain>
    </source>
</reference>
<sequence>MSQAFAGQKIVVVGGTSGMGKAVAQLILKQGGAAVLIGSRQPKLEEAVTELSQYGTVVGELANISDPQMRNDLIDRLNVNHSDATLLVNSAGVFLPKPFIEYEEKDYDLYLDINKATFFITQAIVKNMINNGKPGAIVNIGSMWAKQAIEATPSSAYSMAKAGLHSLTQHLAMELAKHNIRVNAVSPAVVETPIYEGFIPKEQVHSALEGFNSFHPIGRVGTPTDVAEAVVYLLSEKASWVTGAVWDVDGGVMAGRNQYN</sequence>
<dbReference type="InterPro" id="IPR036291">
    <property type="entry name" value="NAD(P)-bd_dom_sf"/>
</dbReference>